<proteinExistence type="evidence at transcript level"/>
<keyword evidence="1" id="KW-0472">Membrane</keyword>
<dbReference type="PANTHER" id="PTHR46666">
    <property type="entry name" value="60S RIBOSOMAL L18A-LIKE PROTEIN"/>
    <property type="match status" value="1"/>
</dbReference>
<dbReference type="PANTHER" id="PTHR46666:SF2">
    <property type="entry name" value="60S RIBOSOMAL L18A-LIKE PROTEIN"/>
    <property type="match status" value="1"/>
</dbReference>
<evidence type="ECO:0000256" key="1">
    <source>
        <dbReference type="SAM" id="Phobius"/>
    </source>
</evidence>
<dbReference type="EMBL" id="EF084666">
    <property type="protein sequence ID" value="ABK23978.1"/>
    <property type="molecule type" value="mRNA"/>
</dbReference>
<organism evidence="2">
    <name type="scientific">Picea sitchensis</name>
    <name type="common">Sitka spruce</name>
    <name type="synonym">Pinus sitchensis</name>
    <dbReference type="NCBI Taxonomy" id="3332"/>
    <lineage>
        <taxon>Eukaryota</taxon>
        <taxon>Viridiplantae</taxon>
        <taxon>Streptophyta</taxon>
        <taxon>Embryophyta</taxon>
        <taxon>Tracheophyta</taxon>
        <taxon>Spermatophyta</taxon>
        <taxon>Pinopsida</taxon>
        <taxon>Pinidae</taxon>
        <taxon>Conifers I</taxon>
        <taxon>Pinales</taxon>
        <taxon>Pinaceae</taxon>
        <taxon>Picea</taxon>
    </lineage>
</organism>
<evidence type="ECO:0008006" key="3">
    <source>
        <dbReference type="Google" id="ProtNLM"/>
    </source>
</evidence>
<evidence type="ECO:0000313" key="2">
    <source>
        <dbReference type="EMBL" id="ABK23978.1"/>
    </source>
</evidence>
<protein>
    <recommendedName>
        <fullName evidence="3">60S ribosomal protein L18a-like protein</fullName>
    </recommendedName>
</protein>
<keyword evidence="1" id="KW-1133">Transmembrane helix</keyword>
<dbReference type="OMA" id="NSEEFCH"/>
<dbReference type="AlphaFoldDB" id="A9NTL7"/>
<feature type="transmembrane region" description="Helical" evidence="1">
    <location>
        <begin position="54"/>
        <end position="77"/>
    </location>
</feature>
<keyword evidence="1" id="KW-0812">Transmembrane</keyword>
<reference evidence="2" key="1">
    <citation type="journal article" date="2008" name="BMC Genomics">
        <title>A conifer genomics resource of 200,000 spruce (Picea spp.) ESTs and 6,464 high-quality, sequence-finished full-length cDNAs for Sitka spruce (Picea sitchensis).</title>
        <authorList>
            <person name="Ralph S.G."/>
            <person name="Chun H.J."/>
            <person name="Kolosova N."/>
            <person name="Cooper D."/>
            <person name="Oddy C."/>
            <person name="Ritland C.E."/>
            <person name="Kirkpatrick R."/>
            <person name="Moore R."/>
            <person name="Barber S."/>
            <person name="Holt R.A."/>
            <person name="Jones S.J."/>
            <person name="Marra M.A."/>
            <person name="Douglas C.J."/>
            <person name="Ritland K."/>
            <person name="Bohlmann J."/>
        </authorList>
    </citation>
    <scope>NUCLEOTIDE SEQUENCE</scope>
    <source>
        <tissue evidence="2">Green portion of the leader tissue</tissue>
    </source>
</reference>
<accession>A9NTL7</accession>
<feature type="transmembrane region" description="Helical" evidence="1">
    <location>
        <begin position="89"/>
        <end position="113"/>
    </location>
</feature>
<name>A9NTL7_PICSI</name>
<sequence>MESMEKGVVHKETAVEPDEGKYTLIRSNSDEYLIEPYLYGGLYDEPLPCFGCGIGWFSFLLGFVFPPLWYYAAFLYLRKYSRKNPRERPGLGASAIAALVCTVAAVIITLSLVL</sequence>